<dbReference type="EC" id="5.3.4.1" evidence="3"/>
<dbReference type="EMBL" id="MCFI01000010">
    <property type="protein sequence ID" value="ORY81876.1"/>
    <property type="molecule type" value="Genomic_DNA"/>
</dbReference>
<evidence type="ECO:0000256" key="4">
    <source>
        <dbReference type="ARBA" id="ARBA00023157"/>
    </source>
</evidence>
<dbReference type="Proteomes" id="UP000193685">
    <property type="component" value="Unassembled WGS sequence"/>
</dbReference>
<dbReference type="GO" id="GO:0015035">
    <property type="term" value="F:protein-disulfide reductase activity"/>
    <property type="evidence" value="ECO:0007669"/>
    <property type="project" value="TreeGrafter"/>
</dbReference>
<dbReference type="InterPro" id="IPR013766">
    <property type="entry name" value="Thioredoxin_domain"/>
</dbReference>
<reference evidence="8 9" key="1">
    <citation type="submission" date="2016-07" db="EMBL/GenBank/DDBJ databases">
        <title>Pervasive Adenine N6-methylation of Active Genes in Fungi.</title>
        <authorList>
            <consortium name="DOE Joint Genome Institute"/>
            <person name="Mondo S.J."/>
            <person name="Dannebaum R.O."/>
            <person name="Kuo R.C."/>
            <person name="Labutti K."/>
            <person name="Haridas S."/>
            <person name="Kuo A."/>
            <person name="Salamov A."/>
            <person name="Ahrendt S.R."/>
            <person name="Lipzen A."/>
            <person name="Sullivan W."/>
            <person name="Andreopoulos W.B."/>
            <person name="Clum A."/>
            <person name="Lindquist E."/>
            <person name="Daum C."/>
            <person name="Ramamoorthy G.K."/>
            <person name="Gryganskyi A."/>
            <person name="Culley D."/>
            <person name="Magnuson J.K."/>
            <person name="James T.Y."/>
            <person name="O'Malley M.A."/>
            <person name="Stajich J.E."/>
            <person name="Spatafora J.W."/>
            <person name="Visel A."/>
            <person name="Grigoriev I.V."/>
        </authorList>
    </citation>
    <scope>NUCLEOTIDE SEQUENCE [LARGE SCALE GENOMIC DNA]</scope>
    <source>
        <strain evidence="8 9">12-1054</strain>
    </source>
</reference>
<dbReference type="RefSeq" id="XP_040725010.1">
    <property type="nucleotide sequence ID" value="XM_040871226.1"/>
</dbReference>
<evidence type="ECO:0000256" key="6">
    <source>
        <dbReference type="ARBA" id="ARBA00023284"/>
    </source>
</evidence>
<protein>
    <recommendedName>
        <fullName evidence="3">protein disulfide-isomerase</fullName>
        <ecNumber evidence="3">5.3.4.1</ecNumber>
    </recommendedName>
</protein>
<keyword evidence="9" id="KW-1185">Reference proteome</keyword>
<keyword evidence="6" id="KW-0676">Redox-active center</keyword>
<comment type="subcellular location">
    <subcellularLocation>
        <location evidence="2">Endoplasmic reticulum lumen</location>
    </subcellularLocation>
</comment>
<evidence type="ECO:0000256" key="5">
    <source>
        <dbReference type="ARBA" id="ARBA00023235"/>
    </source>
</evidence>
<evidence type="ECO:0000256" key="1">
    <source>
        <dbReference type="ARBA" id="ARBA00001182"/>
    </source>
</evidence>
<dbReference type="PANTHER" id="PTHR45815">
    <property type="entry name" value="PROTEIN DISULFIDE-ISOMERASE A6"/>
    <property type="match status" value="1"/>
</dbReference>
<dbReference type="InterPro" id="IPR036249">
    <property type="entry name" value="Thioredoxin-like_sf"/>
</dbReference>
<dbReference type="OrthoDB" id="10264505at2759"/>
<dbReference type="GO" id="GO:0003756">
    <property type="term" value="F:protein disulfide isomerase activity"/>
    <property type="evidence" value="ECO:0007669"/>
    <property type="project" value="UniProtKB-EC"/>
</dbReference>
<evidence type="ECO:0000256" key="3">
    <source>
        <dbReference type="ARBA" id="ARBA00012723"/>
    </source>
</evidence>
<dbReference type="GO" id="GO:0034976">
    <property type="term" value="P:response to endoplasmic reticulum stress"/>
    <property type="evidence" value="ECO:0007669"/>
    <property type="project" value="TreeGrafter"/>
</dbReference>
<evidence type="ECO:0000313" key="9">
    <source>
        <dbReference type="Proteomes" id="UP000193685"/>
    </source>
</evidence>
<comment type="catalytic activity">
    <reaction evidence="1">
        <text>Catalyzes the rearrangement of -S-S- bonds in proteins.</text>
        <dbReference type="EC" id="5.3.4.1"/>
    </reaction>
</comment>
<evidence type="ECO:0000313" key="8">
    <source>
        <dbReference type="EMBL" id="ORY81876.1"/>
    </source>
</evidence>
<dbReference type="PROSITE" id="PS51352">
    <property type="entry name" value="THIOREDOXIN_2"/>
    <property type="match status" value="1"/>
</dbReference>
<evidence type="ECO:0000259" key="7">
    <source>
        <dbReference type="PROSITE" id="PS51352"/>
    </source>
</evidence>
<keyword evidence="5" id="KW-0413">Isomerase</keyword>
<sequence length="382" mass="41964">MHLLLLAQLGSVAALYGKNSPVMQLDPKTFDAAVKQTSKISFVEFFAPWNLAPTYEKVAASLKGMVNFAAVDCDNDSNKPLCGEYQVQGFPTIKIMIPEVDKNGKHSVRVEDYKGGRTVAAIADFAVRLMPSRVRKLKSGEISDFLSKENATTKVFLFSKKGATSSIYKSLSTSFDDAIFAQVRNEVTDAVELFGVDTFPKLLVVPGGQTEPVVYDGEMKLDPMRKFIAEYATLLPEATENESSSKSAKEAEEAAKKKAAAAEAFLQFDKVETAEDLASKCLSAGQKKSCVLAPAPLLTDLNFKVKQKEFKFVEYAGEAAMVLQMLSIPTDEVVFINGKKGWYIVAEGSPRTKVDLQDWIDRVKAGDLASKKQEFVMKKDEL</sequence>
<proteinExistence type="predicted"/>
<dbReference type="GeneID" id="63787825"/>
<dbReference type="InterPro" id="IPR057305">
    <property type="entry name" value="Thioredox_PDIA6_C"/>
</dbReference>
<accession>A0A1Y2FEZ9</accession>
<keyword evidence="4" id="KW-1015">Disulfide bond</keyword>
<evidence type="ECO:0000256" key="2">
    <source>
        <dbReference type="ARBA" id="ARBA00004319"/>
    </source>
</evidence>
<dbReference type="GO" id="GO:0005788">
    <property type="term" value="C:endoplasmic reticulum lumen"/>
    <property type="evidence" value="ECO:0007669"/>
    <property type="project" value="UniProtKB-SubCell"/>
</dbReference>
<dbReference type="Gene3D" id="3.40.30.10">
    <property type="entry name" value="Glutaredoxin"/>
    <property type="match status" value="2"/>
</dbReference>
<dbReference type="AlphaFoldDB" id="A0A1Y2FEZ9"/>
<dbReference type="Pfam" id="PF00085">
    <property type="entry name" value="Thioredoxin"/>
    <property type="match status" value="1"/>
</dbReference>
<dbReference type="Pfam" id="PF24541">
    <property type="entry name" value="Thioredox_PDIA6_C"/>
    <property type="match status" value="1"/>
</dbReference>
<dbReference type="PANTHER" id="PTHR45815:SF3">
    <property type="entry name" value="PROTEIN DISULFIDE-ISOMERASE A6"/>
    <property type="match status" value="1"/>
</dbReference>
<name>A0A1Y2FEZ9_PROLT</name>
<dbReference type="STRING" id="56484.A0A1Y2FEZ9"/>
<dbReference type="SUPFAM" id="SSF52833">
    <property type="entry name" value="Thioredoxin-like"/>
    <property type="match status" value="2"/>
</dbReference>
<comment type="caution">
    <text evidence="8">The sequence shown here is derived from an EMBL/GenBank/DDBJ whole genome shotgun (WGS) entry which is preliminary data.</text>
</comment>
<organism evidence="8 9">
    <name type="scientific">Protomyces lactucae-debilis</name>
    <dbReference type="NCBI Taxonomy" id="2754530"/>
    <lineage>
        <taxon>Eukaryota</taxon>
        <taxon>Fungi</taxon>
        <taxon>Dikarya</taxon>
        <taxon>Ascomycota</taxon>
        <taxon>Taphrinomycotina</taxon>
        <taxon>Taphrinomycetes</taxon>
        <taxon>Taphrinales</taxon>
        <taxon>Protomycetaceae</taxon>
        <taxon>Protomyces</taxon>
    </lineage>
</organism>
<feature type="domain" description="Thioredoxin" evidence="7">
    <location>
        <begin position="1"/>
        <end position="131"/>
    </location>
</feature>
<dbReference type="OMA" id="NHVKRAT"/>
<gene>
    <name evidence="8" type="ORF">BCR37DRAFT_392932</name>
</gene>